<dbReference type="SUPFAM" id="SSF51322">
    <property type="entry name" value="Cyanovirin-N"/>
    <property type="match status" value="1"/>
</dbReference>
<dbReference type="SMART" id="SM01111">
    <property type="entry name" value="CVNH"/>
    <property type="match status" value="1"/>
</dbReference>
<organism evidence="2 3">
    <name type="scientific">Emericella nidulans (strain FGSC A4 / ATCC 38163 / CBS 112.46 / NRRL 194 / M139)</name>
    <name type="common">Aspergillus nidulans</name>
    <dbReference type="NCBI Taxonomy" id="227321"/>
    <lineage>
        <taxon>Eukaryota</taxon>
        <taxon>Fungi</taxon>
        <taxon>Dikarya</taxon>
        <taxon>Ascomycota</taxon>
        <taxon>Pezizomycotina</taxon>
        <taxon>Eurotiomycetes</taxon>
        <taxon>Eurotiomycetidae</taxon>
        <taxon>Eurotiales</taxon>
        <taxon>Aspergillaceae</taxon>
        <taxon>Aspergillus</taxon>
        <taxon>Aspergillus subgen. Nidulantes</taxon>
    </lineage>
</organism>
<evidence type="ECO:0000313" key="3">
    <source>
        <dbReference type="Proteomes" id="UP000000560"/>
    </source>
</evidence>
<evidence type="ECO:0000313" key="2">
    <source>
        <dbReference type="EMBL" id="CBF76066.1"/>
    </source>
</evidence>
<reference evidence="3" key="1">
    <citation type="journal article" date="2005" name="Nature">
        <title>Sequencing of Aspergillus nidulans and comparative analysis with A. fumigatus and A. oryzae.</title>
        <authorList>
            <person name="Galagan J.E."/>
            <person name="Calvo S.E."/>
            <person name="Cuomo C."/>
            <person name="Ma L.J."/>
            <person name="Wortman J.R."/>
            <person name="Batzoglou S."/>
            <person name="Lee S.I."/>
            <person name="Basturkmen M."/>
            <person name="Spevak C.C."/>
            <person name="Clutterbuck J."/>
            <person name="Kapitonov V."/>
            <person name="Jurka J."/>
            <person name="Scazzocchio C."/>
            <person name="Farman M."/>
            <person name="Butler J."/>
            <person name="Purcell S."/>
            <person name="Harris S."/>
            <person name="Braus G.H."/>
            <person name="Draht O."/>
            <person name="Busch S."/>
            <person name="D'Enfert C."/>
            <person name="Bouchier C."/>
            <person name="Goldman G.H."/>
            <person name="Bell-Pedersen D."/>
            <person name="Griffiths-Jones S."/>
            <person name="Doonan J.H."/>
            <person name="Yu J."/>
            <person name="Vienken K."/>
            <person name="Pain A."/>
            <person name="Freitag M."/>
            <person name="Selker E.U."/>
            <person name="Archer D.B."/>
            <person name="Penalva M.A."/>
            <person name="Oakley B.R."/>
            <person name="Momany M."/>
            <person name="Tanaka T."/>
            <person name="Kumagai T."/>
            <person name="Asai K."/>
            <person name="Machida M."/>
            <person name="Nierman W.C."/>
            <person name="Denning D.W."/>
            <person name="Caddick M."/>
            <person name="Hynes M."/>
            <person name="Paoletti M."/>
            <person name="Fischer R."/>
            <person name="Miller B."/>
            <person name="Dyer P."/>
            <person name="Sachs M.S."/>
            <person name="Osmani S.A."/>
            <person name="Birren B.W."/>
        </authorList>
    </citation>
    <scope>NUCLEOTIDE SEQUENCE [LARGE SCALE GENOMIC DNA]</scope>
    <source>
        <strain evidence="3">FGSC A4 / ATCC 38163 / CBS 112.46 / NRRL 194 / M139</strain>
    </source>
</reference>
<feature type="domain" description="Cyanovirin-N" evidence="1">
    <location>
        <begin position="2"/>
        <end position="105"/>
    </location>
</feature>
<dbReference type="VEuPathDB" id="FungiDB:AN3481"/>
<gene>
    <name evidence="2" type="ORF">ANIA_03481</name>
</gene>
<dbReference type="RefSeq" id="XP_661085.1">
    <property type="nucleotide sequence ID" value="XM_655993.2"/>
</dbReference>
<dbReference type="PANTHER" id="PTHR42076">
    <property type="entry name" value="CYANOVIRIN-N HOMOLOG"/>
    <property type="match status" value="1"/>
</dbReference>
<keyword evidence="3" id="KW-1185">Reference proteome</keyword>
<dbReference type="OrthoDB" id="2441380at2759"/>
<sequence>MSFHHSAQNINVEDGHRLVAQLQTEDGEWVDAEFDLNQILGNDNGRFIWDESDFSHSAEEITFNIEGEESVPVLRAFLKNEDGELVGADVNLAERIGNANGSFEVV</sequence>
<proteinExistence type="predicted"/>
<dbReference type="eggNOG" id="ENOG502SPV1">
    <property type="taxonomic scope" value="Eukaryota"/>
</dbReference>
<dbReference type="STRING" id="227321.Q5B7J9"/>
<dbReference type="EMBL" id="BN001302">
    <property type="protein sequence ID" value="CBF76066.1"/>
    <property type="molecule type" value="Genomic_DNA"/>
</dbReference>
<accession>C8V560</accession>
<reference evidence="3" key="2">
    <citation type="journal article" date="2009" name="Fungal Genet. Biol.">
        <title>The 2008 update of the Aspergillus nidulans genome annotation: a community effort.</title>
        <authorList>
            <person name="Wortman J.R."/>
            <person name="Gilsenan J.M."/>
            <person name="Joardar V."/>
            <person name="Deegan J."/>
            <person name="Clutterbuck J."/>
            <person name="Andersen M.R."/>
            <person name="Archer D."/>
            <person name="Bencina M."/>
            <person name="Braus G."/>
            <person name="Coutinho P."/>
            <person name="von Dohren H."/>
            <person name="Doonan J."/>
            <person name="Driessen A.J."/>
            <person name="Durek P."/>
            <person name="Espeso E."/>
            <person name="Fekete E."/>
            <person name="Flipphi M."/>
            <person name="Estrada C.G."/>
            <person name="Geysens S."/>
            <person name="Goldman G."/>
            <person name="de Groot P.W."/>
            <person name="Hansen K."/>
            <person name="Harris S.D."/>
            <person name="Heinekamp T."/>
            <person name="Helmstaedt K."/>
            <person name="Henrissat B."/>
            <person name="Hofmann G."/>
            <person name="Homan T."/>
            <person name="Horio T."/>
            <person name="Horiuchi H."/>
            <person name="James S."/>
            <person name="Jones M."/>
            <person name="Karaffa L."/>
            <person name="Karanyi Z."/>
            <person name="Kato M."/>
            <person name="Keller N."/>
            <person name="Kelly D.E."/>
            <person name="Kiel J.A."/>
            <person name="Kim J.M."/>
            <person name="van der Klei I.J."/>
            <person name="Klis F.M."/>
            <person name="Kovalchuk A."/>
            <person name="Krasevec N."/>
            <person name="Kubicek C.P."/>
            <person name="Liu B."/>
            <person name="Maccabe A."/>
            <person name="Meyer V."/>
            <person name="Mirabito P."/>
            <person name="Miskei M."/>
            <person name="Mos M."/>
            <person name="Mullins J."/>
            <person name="Nelson D.R."/>
            <person name="Nielsen J."/>
            <person name="Oakley B.R."/>
            <person name="Osmani S.A."/>
            <person name="Pakula T."/>
            <person name="Paszewski A."/>
            <person name="Paulsen I."/>
            <person name="Pilsyk S."/>
            <person name="Pocsi I."/>
            <person name="Punt P.J."/>
            <person name="Ram A.F."/>
            <person name="Ren Q."/>
            <person name="Robellet X."/>
            <person name="Robson G."/>
            <person name="Seiboth B."/>
            <person name="van Solingen P."/>
            <person name="Specht T."/>
            <person name="Sun J."/>
            <person name="Taheri-Talesh N."/>
            <person name="Takeshita N."/>
            <person name="Ussery D."/>
            <person name="vanKuyk P.A."/>
            <person name="Visser H."/>
            <person name="van de Vondervoort P.J."/>
            <person name="de Vries R.P."/>
            <person name="Walton J."/>
            <person name="Xiang X."/>
            <person name="Xiong Y."/>
            <person name="Zeng A.P."/>
            <person name="Brandt B.W."/>
            <person name="Cornell M.J."/>
            <person name="van den Hondel C.A."/>
            <person name="Visser J."/>
            <person name="Oliver S.G."/>
            <person name="Turner G."/>
        </authorList>
    </citation>
    <scope>GENOME REANNOTATION</scope>
    <source>
        <strain evidence="3">FGSC A4 / ATCC 38163 / CBS 112.46 / NRRL 194 / M139</strain>
    </source>
</reference>
<dbReference type="AlphaFoldDB" id="Q5B7J9"/>
<dbReference type="PANTHER" id="PTHR42076:SF1">
    <property type="entry name" value="CYANOVIRIN-N DOMAIN-CONTAINING PROTEIN"/>
    <property type="match status" value="1"/>
</dbReference>
<name>Q5B7J9_EMENI</name>
<dbReference type="InterPro" id="IPR011058">
    <property type="entry name" value="Cyanovirin-N"/>
</dbReference>
<evidence type="ECO:0000259" key="1">
    <source>
        <dbReference type="SMART" id="SM01111"/>
    </source>
</evidence>
<dbReference type="InParanoid" id="Q5B7J9"/>
<dbReference type="GeneID" id="2872899"/>
<dbReference type="HOGENOM" id="CLU_144945_0_0_1"/>
<dbReference type="OMA" id="EWNDSEI"/>
<dbReference type="Gene3D" id="2.30.60.10">
    <property type="entry name" value="Cyanovirin-N"/>
    <property type="match status" value="1"/>
</dbReference>
<dbReference type="KEGG" id="ani:ANIA_03481"/>
<dbReference type="Proteomes" id="UP000000560">
    <property type="component" value="Chromosome II"/>
</dbReference>
<accession>Q5B7J9</accession>
<protein>
    <recommendedName>
        <fullName evidence="1">Cyanovirin-N domain-containing protein</fullName>
    </recommendedName>
</protein>
<dbReference type="Pfam" id="PF08881">
    <property type="entry name" value="CVNH"/>
    <property type="match status" value="1"/>
</dbReference>
<dbReference type="InterPro" id="IPR036673">
    <property type="entry name" value="Cyanovirin-N_sf"/>
</dbReference>